<dbReference type="PANTHER" id="PTHR30367:SF1">
    <property type="entry name" value="MULTIDRUG RESISTANCE PROTEIN MDTN"/>
    <property type="match status" value="1"/>
</dbReference>
<evidence type="ECO:0000313" key="4">
    <source>
        <dbReference type="Proteomes" id="UP000316426"/>
    </source>
</evidence>
<feature type="coiled-coil region" evidence="1">
    <location>
        <begin position="404"/>
        <end position="467"/>
    </location>
</feature>
<keyword evidence="2" id="KW-0472">Membrane</keyword>
<name>A0A518K573_9BACT</name>
<sequence length="617" mass="66280">MTDVDAFLDDLDRLATTAATDDAAAFYRQLLPAASMAIGADAAEYVASAGAVDHRPQRWNLTGPLVEADRVQRVRLDGMPRVVPGLDGEPVVAVPVESASGPVGVIAFRLGDSAATPERSIELAAAVAEIAGRYELRCESGRVQRAQTRLARIEKLLVRLHSKRGLRPIAHEAAEQGRLAAGCDRLSVLTPTAGGWRIVTVSGVAQVSRRSDAARAIERIANAALRGGEPLRYPSEDGRPLSPPIADEVDRYCEASGVRALRVLPCVAPADGDSQDDAPRLAMLAEWFDGAVDNEGDAMLAALARHMGVAAMRDRSGGWGWAPLSRTATALAVVGLLLAAVVFALVTPATLWLQVDGRFEPVDQARVFAPLDGVVREVLVKQADQVSRGQPLVRLESPDLQLKQEEVAEAIAATQSEIASLETEKLRASLPGRGEDREDATTIASRAAALRERLSHQQKQRELLEAEAAKLLVTSPIKGDVVSWRPEDYLADRPVRRGQRLLEVAADGHWRLELEAPDHRVGPLLRAQATGEPLRVEYVVRSDPAQTHTAVVTAIADATQTDEEGSPVVRVVADPADAAVANPRSGLGVSAKIDCGTHSLAYVWLHEAIDAIRRRWF</sequence>
<organism evidence="3 4">
    <name type="scientific">Botrimarina mediterranea</name>
    <dbReference type="NCBI Taxonomy" id="2528022"/>
    <lineage>
        <taxon>Bacteria</taxon>
        <taxon>Pseudomonadati</taxon>
        <taxon>Planctomycetota</taxon>
        <taxon>Planctomycetia</taxon>
        <taxon>Pirellulales</taxon>
        <taxon>Lacipirellulaceae</taxon>
        <taxon>Botrimarina</taxon>
    </lineage>
</organism>
<protein>
    <submittedName>
        <fullName evidence="3">HlyD family secretion protein</fullName>
    </submittedName>
</protein>
<keyword evidence="4" id="KW-1185">Reference proteome</keyword>
<dbReference type="Gene3D" id="2.40.50.100">
    <property type="match status" value="1"/>
</dbReference>
<accession>A0A518K573</accession>
<dbReference type="Proteomes" id="UP000316426">
    <property type="component" value="Chromosome"/>
</dbReference>
<dbReference type="EMBL" id="CP036349">
    <property type="protein sequence ID" value="QDV72936.1"/>
    <property type="molecule type" value="Genomic_DNA"/>
</dbReference>
<keyword evidence="2" id="KW-0812">Transmembrane</keyword>
<dbReference type="InterPro" id="IPR050393">
    <property type="entry name" value="MFP_Efflux_Pump"/>
</dbReference>
<evidence type="ECO:0000256" key="1">
    <source>
        <dbReference type="SAM" id="Coils"/>
    </source>
</evidence>
<dbReference type="KEGG" id="bmei:Spa11_11220"/>
<keyword evidence="2" id="KW-1133">Transmembrane helix</keyword>
<keyword evidence="1" id="KW-0175">Coiled coil</keyword>
<evidence type="ECO:0000313" key="3">
    <source>
        <dbReference type="EMBL" id="QDV72936.1"/>
    </source>
</evidence>
<evidence type="ECO:0000256" key="2">
    <source>
        <dbReference type="SAM" id="Phobius"/>
    </source>
</evidence>
<dbReference type="AlphaFoldDB" id="A0A518K573"/>
<proteinExistence type="predicted"/>
<dbReference type="RefSeq" id="WP_145109064.1">
    <property type="nucleotide sequence ID" value="NZ_CP036349.1"/>
</dbReference>
<gene>
    <name evidence="3" type="ORF">Spa11_11220</name>
</gene>
<feature type="transmembrane region" description="Helical" evidence="2">
    <location>
        <begin position="330"/>
        <end position="353"/>
    </location>
</feature>
<reference evidence="3 4" key="1">
    <citation type="submission" date="2019-02" db="EMBL/GenBank/DDBJ databases">
        <title>Deep-cultivation of Planctomycetes and their phenomic and genomic characterization uncovers novel biology.</title>
        <authorList>
            <person name="Wiegand S."/>
            <person name="Jogler M."/>
            <person name="Boedeker C."/>
            <person name="Pinto D."/>
            <person name="Vollmers J."/>
            <person name="Rivas-Marin E."/>
            <person name="Kohn T."/>
            <person name="Peeters S.H."/>
            <person name="Heuer A."/>
            <person name="Rast P."/>
            <person name="Oberbeckmann S."/>
            <person name="Bunk B."/>
            <person name="Jeske O."/>
            <person name="Meyerdierks A."/>
            <person name="Storesund J.E."/>
            <person name="Kallscheuer N."/>
            <person name="Luecker S."/>
            <person name="Lage O.M."/>
            <person name="Pohl T."/>
            <person name="Merkel B.J."/>
            <person name="Hornburger P."/>
            <person name="Mueller R.-W."/>
            <person name="Bruemmer F."/>
            <person name="Labrenz M."/>
            <person name="Spormann A.M."/>
            <person name="Op den Camp H."/>
            <person name="Overmann J."/>
            <person name="Amann R."/>
            <person name="Jetten M.S.M."/>
            <person name="Mascher T."/>
            <person name="Medema M.H."/>
            <person name="Devos D.P."/>
            <person name="Kaster A.-K."/>
            <person name="Ovreas L."/>
            <person name="Rohde M."/>
            <person name="Galperin M.Y."/>
            <person name="Jogler C."/>
        </authorList>
    </citation>
    <scope>NUCLEOTIDE SEQUENCE [LARGE SCALE GENOMIC DNA]</scope>
    <source>
        <strain evidence="3 4">Spa11</strain>
    </source>
</reference>
<dbReference type="PANTHER" id="PTHR30367">
    <property type="entry name" value="P-HYDROXYBENZOIC ACID EFFLUX PUMP SUBUNIT AAEA-RELATED"/>
    <property type="match status" value="1"/>
</dbReference>